<dbReference type="InterPro" id="IPR000182">
    <property type="entry name" value="GNAT_dom"/>
</dbReference>
<feature type="domain" description="N-acetyltransferase" evidence="1">
    <location>
        <begin position="5"/>
        <end position="148"/>
    </location>
</feature>
<dbReference type="CDD" id="cd04301">
    <property type="entry name" value="NAT_SF"/>
    <property type="match status" value="1"/>
</dbReference>
<dbReference type="PROSITE" id="PS51186">
    <property type="entry name" value="GNAT"/>
    <property type="match status" value="1"/>
</dbReference>
<dbReference type="Proteomes" id="UP001301442">
    <property type="component" value="Chromosome"/>
</dbReference>
<organism evidence="2 3">
    <name type="scientific">Thalassotalea fonticola</name>
    <dbReference type="NCBI Taxonomy" id="3065649"/>
    <lineage>
        <taxon>Bacteria</taxon>
        <taxon>Pseudomonadati</taxon>
        <taxon>Pseudomonadota</taxon>
        <taxon>Gammaproteobacteria</taxon>
        <taxon>Alteromonadales</taxon>
        <taxon>Colwelliaceae</taxon>
        <taxon>Thalassotalea</taxon>
    </lineage>
</organism>
<name>A0ABZ0GLE6_9GAMM</name>
<dbReference type="PANTHER" id="PTHR43617">
    <property type="entry name" value="L-AMINO ACID N-ACETYLTRANSFERASE"/>
    <property type="match status" value="1"/>
</dbReference>
<dbReference type="RefSeq" id="WP_348395195.1">
    <property type="nucleotide sequence ID" value="NZ_CP136600.1"/>
</dbReference>
<keyword evidence="2" id="KW-0808">Transferase</keyword>
<reference evidence="2 3" key="1">
    <citation type="submission" date="2023-09" db="EMBL/GenBank/DDBJ databases">
        <authorList>
            <person name="Qi X."/>
        </authorList>
    </citation>
    <scope>NUCLEOTIDE SEQUENCE [LARGE SCALE GENOMIC DNA]</scope>
    <source>
        <strain evidence="2 3">S1-1</strain>
    </source>
</reference>
<dbReference type="Pfam" id="PF13508">
    <property type="entry name" value="Acetyltransf_7"/>
    <property type="match status" value="1"/>
</dbReference>
<evidence type="ECO:0000313" key="2">
    <source>
        <dbReference type="EMBL" id="WOH36382.1"/>
    </source>
</evidence>
<dbReference type="SUPFAM" id="SSF55729">
    <property type="entry name" value="Acyl-CoA N-acyltransferases (Nat)"/>
    <property type="match status" value="1"/>
</dbReference>
<evidence type="ECO:0000259" key="1">
    <source>
        <dbReference type="PROSITE" id="PS51186"/>
    </source>
</evidence>
<proteinExistence type="predicted"/>
<dbReference type="PANTHER" id="PTHR43617:SF2">
    <property type="entry name" value="UPF0039 PROTEIN SLL0451"/>
    <property type="match status" value="1"/>
</dbReference>
<dbReference type="InterPro" id="IPR050276">
    <property type="entry name" value="MshD_Acetyltransferase"/>
</dbReference>
<dbReference type="EC" id="2.3.1.-" evidence="2"/>
<keyword evidence="3" id="KW-1185">Reference proteome</keyword>
<sequence length="167" mass="18560">MNQTISIRPECSDDINDIENITIEAFKNHPHSNQTEHEIITTLRDNDALAVSLVAIINNTVVGHIAFSKVKINNEFIQWYGLAPVSVKPKYQNQGVGSKLIFSGLDAIRGLNAKGCVLLGEPDYYNKFGFKAFDNLVFKGVPPEYFLSLIFSGDIPNGNVEYHKAFA</sequence>
<accession>A0ABZ0GLE6</accession>
<dbReference type="GO" id="GO:0016746">
    <property type="term" value="F:acyltransferase activity"/>
    <property type="evidence" value="ECO:0007669"/>
    <property type="project" value="UniProtKB-KW"/>
</dbReference>
<evidence type="ECO:0000313" key="3">
    <source>
        <dbReference type="Proteomes" id="UP001301442"/>
    </source>
</evidence>
<dbReference type="InterPro" id="IPR016181">
    <property type="entry name" value="Acyl_CoA_acyltransferase"/>
</dbReference>
<keyword evidence="2" id="KW-0012">Acyltransferase</keyword>
<protein>
    <submittedName>
        <fullName evidence="2">N-acetyltransferase</fullName>
        <ecNumber evidence="2">2.3.1.-</ecNumber>
    </submittedName>
</protein>
<dbReference type="Gene3D" id="3.40.630.30">
    <property type="match status" value="1"/>
</dbReference>
<dbReference type="EMBL" id="CP136600">
    <property type="protein sequence ID" value="WOH36382.1"/>
    <property type="molecule type" value="Genomic_DNA"/>
</dbReference>
<gene>
    <name evidence="2" type="ORF">RI844_13495</name>
</gene>